<feature type="region of interest" description="Disordered" evidence="1">
    <location>
        <begin position="42"/>
        <end position="63"/>
    </location>
</feature>
<gene>
    <name evidence="2" type="ORF">TSAR_015130</name>
</gene>
<protein>
    <submittedName>
        <fullName evidence="2">Uncharacterized protein</fullName>
    </submittedName>
</protein>
<sequence length="63" mass="7573">MTNLVVDKNKPLPFTGLQDTRCLIIYCDDACAFKKRSAKKVQDYKIHEDRRQRRFNQKKSKRK</sequence>
<organism evidence="2 3">
    <name type="scientific">Trichomalopsis sarcophagae</name>
    <dbReference type="NCBI Taxonomy" id="543379"/>
    <lineage>
        <taxon>Eukaryota</taxon>
        <taxon>Metazoa</taxon>
        <taxon>Ecdysozoa</taxon>
        <taxon>Arthropoda</taxon>
        <taxon>Hexapoda</taxon>
        <taxon>Insecta</taxon>
        <taxon>Pterygota</taxon>
        <taxon>Neoptera</taxon>
        <taxon>Endopterygota</taxon>
        <taxon>Hymenoptera</taxon>
        <taxon>Apocrita</taxon>
        <taxon>Proctotrupomorpha</taxon>
        <taxon>Chalcidoidea</taxon>
        <taxon>Pteromalidae</taxon>
        <taxon>Pteromalinae</taxon>
        <taxon>Trichomalopsis</taxon>
    </lineage>
</organism>
<reference evidence="2 3" key="1">
    <citation type="journal article" date="2017" name="Curr. Biol.">
        <title>The Evolution of Venom by Co-option of Single-Copy Genes.</title>
        <authorList>
            <person name="Martinson E.O."/>
            <person name="Mrinalini"/>
            <person name="Kelkar Y.D."/>
            <person name="Chang C.H."/>
            <person name="Werren J.H."/>
        </authorList>
    </citation>
    <scope>NUCLEOTIDE SEQUENCE [LARGE SCALE GENOMIC DNA]</scope>
    <source>
        <strain evidence="2 3">Alberta</strain>
        <tissue evidence="2">Whole body</tissue>
    </source>
</reference>
<feature type="compositionally biased region" description="Basic and acidic residues" evidence="1">
    <location>
        <begin position="42"/>
        <end position="51"/>
    </location>
</feature>
<evidence type="ECO:0000313" key="2">
    <source>
        <dbReference type="EMBL" id="OXU18380.1"/>
    </source>
</evidence>
<comment type="caution">
    <text evidence="2">The sequence shown here is derived from an EMBL/GenBank/DDBJ whole genome shotgun (WGS) entry which is preliminary data.</text>
</comment>
<dbReference type="AlphaFoldDB" id="A0A232EJ36"/>
<evidence type="ECO:0000313" key="3">
    <source>
        <dbReference type="Proteomes" id="UP000215335"/>
    </source>
</evidence>
<evidence type="ECO:0000256" key="1">
    <source>
        <dbReference type="SAM" id="MobiDB-lite"/>
    </source>
</evidence>
<feature type="compositionally biased region" description="Basic residues" evidence="1">
    <location>
        <begin position="52"/>
        <end position="63"/>
    </location>
</feature>
<keyword evidence="3" id="KW-1185">Reference proteome</keyword>
<dbReference type="EMBL" id="NNAY01004093">
    <property type="protein sequence ID" value="OXU18380.1"/>
    <property type="molecule type" value="Genomic_DNA"/>
</dbReference>
<dbReference type="Proteomes" id="UP000215335">
    <property type="component" value="Unassembled WGS sequence"/>
</dbReference>
<name>A0A232EJ36_9HYME</name>
<proteinExistence type="predicted"/>
<accession>A0A232EJ36</accession>